<name>A0A7K0CH49_9ACTN</name>
<dbReference type="InterPro" id="IPR050490">
    <property type="entry name" value="Bact_solute-bd_prot1"/>
</dbReference>
<evidence type="ECO:0008006" key="4">
    <source>
        <dbReference type="Google" id="ProtNLM"/>
    </source>
</evidence>
<reference evidence="2 3" key="1">
    <citation type="submission" date="2019-10" db="EMBL/GenBank/DDBJ databases">
        <title>Streptomyces smaragdinus sp. nov. and Streptomyces fabii sp. nov., isolated from the gut of fungus growing-termite Macrotermes natalensis.</title>
        <authorList>
            <person name="Schwitalla J."/>
            <person name="Benndorf R."/>
            <person name="Martin K."/>
            <person name="De Beer W."/>
            <person name="Kaster A.-K."/>
            <person name="Vollmers J."/>
            <person name="Poulsen M."/>
            <person name="Beemelmanns C."/>
        </authorList>
    </citation>
    <scope>NUCLEOTIDE SEQUENCE [LARGE SCALE GENOMIC DNA]</scope>
    <source>
        <strain evidence="2 3">RB5</strain>
    </source>
</reference>
<evidence type="ECO:0000256" key="1">
    <source>
        <dbReference type="SAM" id="SignalP"/>
    </source>
</evidence>
<feature type="chain" id="PRO_5029451015" description="Sugar ABC transporter substrate-binding protein" evidence="1">
    <location>
        <begin position="26"/>
        <end position="452"/>
    </location>
</feature>
<dbReference type="RefSeq" id="WP_153451419.1">
    <property type="nucleotide sequence ID" value="NZ_WEGJ01000005.1"/>
</dbReference>
<dbReference type="Gene3D" id="3.40.190.10">
    <property type="entry name" value="Periplasmic binding protein-like II"/>
    <property type="match status" value="2"/>
</dbReference>
<feature type="signal peptide" evidence="1">
    <location>
        <begin position="1"/>
        <end position="25"/>
    </location>
</feature>
<organism evidence="2 3">
    <name type="scientific">Streptomyces smaragdinus</name>
    <dbReference type="NCBI Taxonomy" id="2585196"/>
    <lineage>
        <taxon>Bacteria</taxon>
        <taxon>Bacillati</taxon>
        <taxon>Actinomycetota</taxon>
        <taxon>Actinomycetes</taxon>
        <taxon>Kitasatosporales</taxon>
        <taxon>Streptomycetaceae</taxon>
        <taxon>Streptomyces</taxon>
    </lineage>
</organism>
<keyword evidence="1" id="KW-0732">Signal</keyword>
<dbReference type="PANTHER" id="PTHR43649:SF14">
    <property type="entry name" value="BLR3389 PROTEIN"/>
    <property type="match status" value="1"/>
</dbReference>
<dbReference type="Proteomes" id="UP000466345">
    <property type="component" value="Unassembled WGS sequence"/>
</dbReference>
<keyword evidence="3" id="KW-1185">Reference proteome</keyword>
<gene>
    <name evidence="2" type="ORF">SRB5_22030</name>
</gene>
<evidence type="ECO:0000313" key="2">
    <source>
        <dbReference type="EMBL" id="MQY12074.1"/>
    </source>
</evidence>
<dbReference type="AlphaFoldDB" id="A0A7K0CH49"/>
<dbReference type="OrthoDB" id="3495561at2"/>
<protein>
    <recommendedName>
        <fullName evidence="4">Sugar ABC transporter substrate-binding protein</fullName>
    </recommendedName>
</protein>
<dbReference type="SUPFAM" id="SSF53850">
    <property type="entry name" value="Periplasmic binding protein-like II"/>
    <property type="match status" value="1"/>
</dbReference>
<dbReference type="Pfam" id="PF01547">
    <property type="entry name" value="SBP_bac_1"/>
    <property type="match status" value="1"/>
</dbReference>
<dbReference type="PANTHER" id="PTHR43649">
    <property type="entry name" value="ARABINOSE-BINDING PROTEIN-RELATED"/>
    <property type="match status" value="1"/>
</dbReference>
<accession>A0A7K0CH49</accession>
<dbReference type="PROSITE" id="PS51257">
    <property type="entry name" value="PROKAR_LIPOPROTEIN"/>
    <property type="match status" value="1"/>
</dbReference>
<sequence length="452" mass="49968">MRPLPRSIPLILAAALATTALTACGSDSGSDKDTVKVQYKRSTDAKNKIFDRELEAVKKEFEEKFPDKKVELVPLKVPDEQYYTKVQQMIRTKKTSPDLVYEDTFLINSDITAGLLTPLDGYLKKWPDWDQYIDTAKTAARGQDGKTYGVPDGTDTRGLWYSKELFEKAGLPADWQPKNWDDVLSAARTVKQELPDVIPLNIYTGKAVGEAASMQGFEMLLYGTEDTLYDESAKKWVAGSQGFKDALGFVETVFKEKLGPDPQDALDPNAGTKVATEWFPQGKLAIDLDGSWMGNNWQETGAKPWPEWTEALGQTAMPTQNGQAPGRVSMSGGWTWAIPSNAGNPDLAFEFMKIAQSQKNCTRLTMANGQIAVRKDVAADPEYQDYVPGIKFFTDLVADTHYRPALPVYPQVSTAIQEAMEQVTTGDAAVDDAAKSYDEQLESIAEGQVVRQ</sequence>
<dbReference type="EMBL" id="WEGJ01000005">
    <property type="protein sequence ID" value="MQY12074.1"/>
    <property type="molecule type" value="Genomic_DNA"/>
</dbReference>
<comment type="caution">
    <text evidence="2">The sequence shown here is derived from an EMBL/GenBank/DDBJ whole genome shotgun (WGS) entry which is preliminary data.</text>
</comment>
<proteinExistence type="predicted"/>
<evidence type="ECO:0000313" key="3">
    <source>
        <dbReference type="Proteomes" id="UP000466345"/>
    </source>
</evidence>
<dbReference type="InterPro" id="IPR006059">
    <property type="entry name" value="SBP"/>
</dbReference>